<dbReference type="Proteomes" id="UP000503003">
    <property type="component" value="Chromosome 1"/>
</dbReference>
<dbReference type="EMBL" id="CP049331">
    <property type="protein sequence ID" value="QIH41656.1"/>
    <property type="molecule type" value="Genomic_DNA"/>
</dbReference>
<dbReference type="InterPro" id="IPR035906">
    <property type="entry name" value="MetI-like_sf"/>
</dbReference>
<feature type="transmembrane region" description="Helical" evidence="5">
    <location>
        <begin position="247"/>
        <end position="267"/>
    </location>
</feature>
<keyword evidence="5" id="KW-0813">Transport</keyword>
<keyword evidence="8" id="KW-1185">Reference proteome</keyword>
<evidence type="ECO:0000256" key="1">
    <source>
        <dbReference type="ARBA" id="ARBA00004651"/>
    </source>
</evidence>
<feature type="transmembrane region" description="Helical" evidence="5">
    <location>
        <begin position="475"/>
        <end position="500"/>
    </location>
</feature>
<feature type="transmembrane region" description="Helical" evidence="5">
    <location>
        <begin position="65"/>
        <end position="93"/>
    </location>
</feature>
<dbReference type="CDD" id="cd06261">
    <property type="entry name" value="TM_PBP2"/>
    <property type="match status" value="2"/>
</dbReference>
<gene>
    <name evidence="7" type="ORF">G5S32_06510</name>
</gene>
<comment type="subcellular location">
    <subcellularLocation>
        <location evidence="1 5">Cell membrane</location>
        <topology evidence="1 5">Multi-pass membrane protein</topology>
    </subcellularLocation>
</comment>
<feature type="domain" description="ABC transmembrane type-1" evidence="6">
    <location>
        <begin position="347"/>
        <end position="540"/>
    </location>
</feature>
<dbReference type="Gene3D" id="1.10.3720.10">
    <property type="entry name" value="MetI-like"/>
    <property type="match status" value="2"/>
</dbReference>
<dbReference type="PANTHER" id="PTHR43496">
    <property type="entry name" value="PROTEIN LPLB"/>
    <property type="match status" value="1"/>
</dbReference>
<feature type="transmembrane region" description="Helical" evidence="5">
    <location>
        <begin position="351"/>
        <end position="370"/>
    </location>
</feature>
<evidence type="ECO:0000256" key="3">
    <source>
        <dbReference type="ARBA" id="ARBA00022989"/>
    </source>
</evidence>
<feature type="transmembrane region" description="Helical" evidence="5">
    <location>
        <begin position="148"/>
        <end position="167"/>
    </location>
</feature>
<organism evidence="7 8">
    <name type="scientific">Vibrio ziniensis</name>
    <dbReference type="NCBI Taxonomy" id="2711221"/>
    <lineage>
        <taxon>Bacteria</taxon>
        <taxon>Pseudomonadati</taxon>
        <taxon>Pseudomonadota</taxon>
        <taxon>Gammaproteobacteria</taxon>
        <taxon>Vibrionales</taxon>
        <taxon>Vibrionaceae</taxon>
        <taxon>Vibrio</taxon>
    </lineage>
</organism>
<dbReference type="SUPFAM" id="SSF161098">
    <property type="entry name" value="MetI-like"/>
    <property type="match status" value="2"/>
</dbReference>
<feature type="transmembrane region" description="Helical" evidence="5">
    <location>
        <begin position="105"/>
        <end position="128"/>
    </location>
</feature>
<evidence type="ECO:0000259" key="6">
    <source>
        <dbReference type="PROSITE" id="PS50928"/>
    </source>
</evidence>
<dbReference type="AlphaFoldDB" id="A0A6G7CHY4"/>
<proteinExistence type="inferred from homology"/>
<feature type="transmembrane region" description="Helical" evidence="5">
    <location>
        <begin position="203"/>
        <end position="227"/>
    </location>
</feature>
<evidence type="ECO:0000313" key="8">
    <source>
        <dbReference type="Proteomes" id="UP000503003"/>
    </source>
</evidence>
<evidence type="ECO:0000256" key="5">
    <source>
        <dbReference type="RuleBase" id="RU363032"/>
    </source>
</evidence>
<accession>A0A6G7CHY4</accession>
<dbReference type="PANTHER" id="PTHR43496:SF1">
    <property type="entry name" value="POLYGALACTURONAN_RHAMNOGALACTURONAN TRANSPORT SYSTEM PERMEASE PROTEIN YTEP"/>
    <property type="match status" value="1"/>
</dbReference>
<protein>
    <submittedName>
        <fullName evidence="7">ABC transporter permease subunit</fullName>
    </submittedName>
</protein>
<feature type="transmembrane region" description="Helical" evidence="5">
    <location>
        <begin position="520"/>
        <end position="543"/>
    </location>
</feature>
<keyword evidence="3 5" id="KW-1133">Transmembrane helix</keyword>
<name>A0A6G7CHY4_9VIBR</name>
<feature type="transmembrane region" description="Helical" evidence="5">
    <location>
        <begin position="382"/>
        <end position="405"/>
    </location>
</feature>
<dbReference type="PROSITE" id="PS50928">
    <property type="entry name" value="ABC_TM1"/>
    <property type="match status" value="2"/>
</dbReference>
<evidence type="ECO:0000256" key="4">
    <source>
        <dbReference type="ARBA" id="ARBA00023136"/>
    </source>
</evidence>
<keyword evidence="4 5" id="KW-0472">Membrane</keyword>
<dbReference type="Pfam" id="PF00528">
    <property type="entry name" value="BPD_transp_1"/>
    <property type="match status" value="2"/>
</dbReference>
<keyword evidence="2 5" id="KW-0812">Transmembrane</keyword>
<comment type="similarity">
    <text evidence="5">Belongs to the binding-protein-dependent transport system permease family.</text>
</comment>
<reference evidence="7 8" key="1">
    <citation type="submission" date="2020-02" db="EMBL/GenBank/DDBJ databases">
        <title>A complete genome of a marine bacterium Vibrio sp. ZWAL4003 isolated from the mangrove sediment with the ability to degrade polysaccharides.</title>
        <authorList>
            <person name="Wu J."/>
            <person name="Qu W."/>
            <person name="Zeng R."/>
        </authorList>
    </citation>
    <scope>NUCLEOTIDE SEQUENCE [LARGE SCALE GENOMIC DNA]</scope>
    <source>
        <strain evidence="7 8">ZWAL4003</strain>
    </source>
</reference>
<feature type="transmembrane region" description="Helical" evidence="5">
    <location>
        <begin position="296"/>
        <end position="322"/>
    </location>
</feature>
<feature type="domain" description="ABC transmembrane type-1" evidence="6">
    <location>
        <begin position="70"/>
        <end position="268"/>
    </location>
</feature>
<feature type="transmembrane region" description="Helical" evidence="5">
    <location>
        <begin position="21"/>
        <end position="45"/>
    </location>
</feature>
<dbReference type="GO" id="GO:0055085">
    <property type="term" value="P:transmembrane transport"/>
    <property type="evidence" value="ECO:0007669"/>
    <property type="project" value="InterPro"/>
</dbReference>
<evidence type="ECO:0000256" key="2">
    <source>
        <dbReference type="ARBA" id="ARBA00022692"/>
    </source>
</evidence>
<sequence>MKNITLLSRKGSDYYLTKFALWVPLIALISFFGLPMLSILWHSLINDNTGAVGFTNYLSLAHMPGIWHATINSLILSVTTTLFTILFAFIVAYGLECTAMPGKKAISSIITLPILAPSLVLGLGLIFILGRNGIVGNILSIRMNIYGFWGLLIANILYALPQAVLIIRSSLKQSDARQYEAANVLGASQWHQFKDITLSDAKYGLLSAAFVVFTITITDFGNAIVIGGDFSVLATEIYSQVNGQMKFGMGSVVGIMLLIPAATAVWIERSAMKSRSKVGTRATLPYQPTPLRSRDISLFAVNTLIAFCVAAVIFTVVAASFIKLWPYNLSFTLSHYDIELEGGYLPLWNSIWISLMCALFGTVSLFLLSYGIRCHKGSGRNFAVLLSSLPVGVPGLVLGLAYVFSFNTAQMPWGILYGSAILVALCNYYHYHTQGYTTMMTGIRSVPAALEDATKVLGGGTWQILRDVYLPAMRLTLLSVGVFLFMRSMVSLSAIIFLVSPTMPLGSVTIMRLDEAGLTSQAAAFSTCVMGIVAIMSVLLHYLTGKRDTAK</sequence>
<evidence type="ECO:0000313" key="7">
    <source>
        <dbReference type="EMBL" id="QIH41656.1"/>
    </source>
</evidence>
<dbReference type="KEGG" id="vzi:G5S32_06510"/>
<feature type="transmembrane region" description="Helical" evidence="5">
    <location>
        <begin position="411"/>
        <end position="431"/>
    </location>
</feature>
<dbReference type="GO" id="GO:0005886">
    <property type="term" value="C:plasma membrane"/>
    <property type="evidence" value="ECO:0007669"/>
    <property type="project" value="UniProtKB-SubCell"/>
</dbReference>
<dbReference type="InterPro" id="IPR000515">
    <property type="entry name" value="MetI-like"/>
</dbReference>